<dbReference type="Pfam" id="PF01420">
    <property type="entry name" value="Methylase_S"/>
    <property type="match status" value="2"/>
</dbReference>
<dbReference type="EMBL" id="JABXYR010000002">
    <property type="protein sequence ID" value="NWO23502.1"/>
    <property type="molecule type" value="Genomic_DNA"/>
</dbReference>
<protein>
    <submittedName>
        <fullName evidence="2">Restriction endonuclease subunit S</fullName>
    </submittedName>
</protein>
<dbReference type="AlphaFoldDB" id="A0A7Y8VSA1"/>
<proteinExistence type="predicted"/>
<organism evidence="2 3">
    <name type="scientific">Mogibacterium timidum</name>
    <dbReference type="NCBI Taxonomy" id="35519"/>
    <lineage>
        <taxon>Bacteria</taxon>
        <taxon>Bacillati</taxon>
        <taxon>Bacillota</taxon>
        <taxon>Clostridia</taxon>
        <taxon>Peptostreptococcales</taxon>
        <taxon>Anaerovoracaceae</taxon>
        <taxon>Mogibacterium</taxon>
    </lineage>
</organism>
<evidence type="ECO:0000313" key="3">
    <source>
        <dbReference type="Proteomes" id="UP000526307"/>
    </source>
</evidence>
<keyword evidence="2" id="KW-0378">Hydrolase</keyword>
<evidence type="ECO:0000259" key="1">
    <source>
        <dbReference type="Pfam" id="PF01420"/>
    </source>
</evidence>
<comment type="caution">
    <text evidence="2">The sequence shown here is derived from an EMBL/GenBank/DDBJ whole genome shotgun (WGS) entry which is preliminary data.</text>
</comment>
<dbReference type="InterPro" id="IPR000055">
    <property type="entry name" value="Restrct_endonuc_typeI_TRD"/>
</dbReference>
<name>A0A7Y8VSA1_9FIRM</name>
<dbReference type="REBASE" id="612218">
    <property type="entry name" value="S1.MtiW9173ORF5410P"/>
</dbReference>
<dbReference type="GO" id="GO:0003677">
    <property type="term" value="F:DNA binding"/>
    <property type="evidence" value="ECO:0007669"/>
    <property type="project" value="InterPro"/>
</dbReference>
<accession>A0A7Y8VSA1</accession>
<dbReference type="SUPFAM" id="SSF116734">
    <property type="entry name" value="DNA methylase specificity domain"/>
    <property type="match status" value="2"/>
</dbReference>
<feature type="domain" description="Type I restriction modification DNA specificity" evidence="1">
    <location>
        <begin position="200"/>
        <end position="364"/>
    </location>
</feature>
<dbReference type="GO" id="GO:0004519">
    <property type="term" value="F:endonuclease activity"/>
    <property type="evidence" value="ECO:0007669"/>
    <property type="project" value="UniProtKB-KW"/>
</dbReference>
<keyword evidence="2" id="KW-0255">Endonuclease</keyword>
<dbReference type="RefSeq" id="WP_178978571.1">
    <property type="nucleotide sequence ID" value="NZ_JABXYR010000002.1"/>
</dbReference>
<evidence type="ECO:0000313" key="2">
    <source>
        <dbReference type="EMBL" id="NWO23502.1"/>
    </source>
</evidence>
<keyword evidence="2" id="KW-0540">Nuclease</keyword>
<gene>
    <name evidence="2" type="ORF">HW270_05415</name>
</gene>
<keyword evidence="3" id="KW-1185">Reference proteome</keyword>
<feature type="domain" description="Type I restriction modification DNA specificity" evidence="1">
    <location>
        <begin position="13"/>
        <end position="182"/>
    </location>
</feature>
<sequence length="392" mass="45408">MAEVRYENVVLEKILDFSEMNTNGSWFTKTTINNNKGNIPVYGASLNEEDVSYGYVKDDLVIESKGLKRKVRYFEDCLTWNIDGSIGLFYRKGRFSLSEKVIPLIIKNEYESSIDKDFLRFSIIGKSKEKNFGFSNKPGKRKLKNISISIPINEEGCFDLEKQKEIVKKYEIVEAKKKELKEKIDYFKDVQIDFMVAEMSKHKEYKISDIFNISLGDGKYTKSYATKNIGKFPLYSGQTDGEYANINSYDYSGSYLTWAKDGLAGYIMHHDNEKFSITNHRGILLLKEEYNSLNLEFLKILLEPIFRKNIKGRLGTQEKNEYTTLSKEMILNIKDKLIIPINKDGTFDIEKQKEIVSKHTAIEEMKKSILEKGLPFTLSNVQFDGETPYIYI</sequence>
<reference evidence="2 3" key="1">
    <citation type="submission" date="2020-06" db="EMBL/GenBank/DDBJ databases">
        <title>Mogibacterium timidum strain W9173 genomic sequence.</title>
        <authorList>
            <person name="Wade W.G."/>
            <person name="Johnston C.D."/>
            <person name="Chen T."/>
            <person name="Dewhirst F.E."/>
        </authorList>
    </citation>
    <scope>NUCLEOTIDE SEQUENCE [LARGE SCALE GENOMIC DNA]</scope>
    <source>
        <strain evidence="2 3">W9173</strain>
    </source>
</reference>
<dbReference type="Proteomes" id="UP000526307">
    <property type="component" value="Unassembled WGS sequence"/>
</dbReference>